<evidence type="ECO:0000313" key="1">
    <source>
        <dbReference type="EMBL" id="KAJ7607313.1"/>
    </source>
</evidence>
<dbReference type="Gene3D" id="3.40.50.300">
    <property type="entry name" value="P-loop containing nucleotide triphosphate hydrolases"/>
    <property type="match status" value="1"/>
</dbReference>
<reference evidence="1" key="1">
    <citation type="submission" date="2023-03" db="EMBL/GenBank/DDBJ databases">
        <title>Massive genome expansion in bonnet fungi (Mycena s.s.) driven by repeated elements and novel gene families across ecological guilds.</title>
        <authorList>
            <consortium name="Lawrence Berkeley National Laboratory"/>
            <person name="Harder C.B."/>
            <person name="Miyauchi S."/>
            <person name="Viragh M."/>
            <person name="Kuo A."/>
            <person name="Thoen E."/>
            <person name="Andreopoulos B."/>
            <person name="Lu D."/>
            <person name="Skrede I."/>
            <person name="Drula E."/>
            <person name="Henrissat B."/>
            <person name="Morin E."/>
            <person name="Kohler A."/>
            <person name="Barry K."/>
            <person name="LaButti K."/>
            <person name="Morin E."/>
            <person name="Salamov A."/>
            <person name="Lipzen A."/>
            <person name="Mereny Z."/>
            <person name="Hegedus B."/>
            <person name="Baldrian P."/>
            <person name="Stursova M."/>
            <person name="Weitz H."/>
            <person name="Taylor A."/>
            <person name="Grigoriev I.V."/>
            <person name="Nagy L.G."/>
            <person name="Martin F."/>
            <person name="Kauserud H."/>
        </authorList>
    </citation>
    <scope>NUCLEOTIDE SEQUENCE</scope>
    <source>
        <strain evidence="1">9284</strain>
    </source>
</reference>
<proteinExistence type="predicted"/>
<dbReference type="Proteomes" id="UP001221142">
    <property type="component" value="Unassembled WGS sequence"/>
</dbReference>
<gene>
    <name evidence="1" type="ORF">FB45DRAFT_1135271</name>
</gene>
<protein>
    <submittedName>
        <fullName evidence="1">Uncharacterized protein</fullName>
    </submittedName>
</protein>
<dbReference type="InterPro" id="IPR027417">
    <property type="entry name" value="P-loop_NTPase"/>
</dbReference>
<evidence type="ECO:0000313" key="2">
    <source>
        <dbReference type="Proteomes" id="UP001221142"/>
    </source>
</evidence>
<dbReference type="InterPro" id="IPR052980">
    <property type="entry name" value="Crinkler_effector"/>
</dbReference>
<organism evidence="1 2">
    <name type="scientific">Roridomyces roridus</name>
    <dbReference type="NCBI Taxonomy" id="1738132"/>
    <lineage>
        <taxon>Eukaryota</taxon>
        <taxon>Fungi</taxon>
        <taxon>Dikarya</taxon>
        <taxon>Basidiomycota</taxon>
        <taxon>Agaricomycotina</taxon>
        <taxon>Agaricomycetes</taxon>
        <taxon>Agaricomycetidae</taxon>
        <taxon>Agaricales</taxon>
        <taxon>Marasmiineae</taxon>
        <taxon>Mycenaceae</taxon>
        <taxon>Roridomyces</taxon>
    </lineage>
</organism>
<keyword evidence="2" id="KW-1185">Reference proteome</keyword>
<comment type="caution">
    <text evidence="1">The sequence shown here is derived from an EMBL/GenBank/DDBJ whole genome shotgun (WGS) entry which is preliminary data.</text>
</comment>
<dbReference type="PANTHER" id="PTHR33129">
    <property type="entry name" value="PROTEIN KINASE DOMAIN-CONTAINING PROTEIN-RELATED"/>
    <property type="match status" value="1"/>
</dbReference>
<dbReference type="EMBL" id="JARKIF010000050">
    <property type="protein sequence ID" value="KAJ7607313.1"/>
    <property type="molecule type" value="Genomic_DNA"/>
</dbReference>
<name>A0AAD7B1L6_9AGAR</name>
<sequence length="459" mass="51978">MTANNPILPGFTTVQLGFTYLELQRELWPTPHHPDRLTPLIKGQATNLNIWTDGDPIDVSTDDIPMEVDTSSHVARYISLVENDFLSFHRAKTLNHILIRQEYEDFLAHVMKKGRGSFFLTGQPGIGKSVGACYFLCHLLASGQSVFFLPDSKAVYYFSASGVEALNYPQNPFAMTSDKVRQALKKSWVLMDSDIDKNWQPDSWIQEAFLSIWFSSPDDSRYNSFKNQTKASLWCMQPWSLEELSALTILTQENPSEVFKRFREFGPIPRFLIDAKDTATNLSILDTIIYASLADSFFTAKAEATRKASNRMFLVKPQKTQDGTLDRSQYGYTFVSDFVLERTMELMQKSSDLDRQKLLLELDQPNTRSAAGILMEHMIHQAFIEDGMSLPLDLGGQKIDATLRLLGTARTFVIETHGPTNLLSKRPLYLQPQSPNFATMDAIIITQQNLILLQSSLFA</sequence>
<accession>A0AAD7B1L6</accession>
<dbReference type="AlphaFoldDB" id="A0AAD7B1L6"/>
<dbReference type="SUPFAM" id="SSF52540">
    <property type="entry name" value="P-loop containing nucleoside triphosphate hydrolases"/>
    <property type="match status" value="1"/>
</dbReference>